<accession>A0A516V5H6</accession>
<dbReference type="AlphaFoldDB" id="A0A516V5H6"/>
<reference evidence="2 3" key="1">
    <citation type="submission" date="2019-07" db="EMBL/GenBank/DDBJ databases">
        <title>Lysobacter weifangensis sp. nov., isolated from bensulfuron-methyl contaminated farmland soil.</title>
        <authorList>
            <person name="Zhao H."/>
        </authorList>
    </citation>
    <scope>NUCLEOTIDE SEQUENCE [LARGE SCALE GENOMIC DNA]</scope>
    <source>
        <strain evidence="2 3">CC-Bw-6</strain>
    </source>
</reference>
<evidence type="ECO:0000313" key="3">
    <source>
        <dbReference type="Proteomes" id="UP000315891"/>
    </source>
</evidence>
<dbReference type="Proteomes" id="UP000315891">
    <property type="component" value="Chromosome"/>
</dbReference>
<proteinExistence type="predicted"/>
<dbReference type="RefSeq" id="WP_143879286.1">
    <property type="nucleotide sequence ID" value="NZ_BAABLZ010000001.1"/>
</dbReference>
<protein>
    <submittedName>
        <fullName evidence="2">Uncharacterized protein</fullName>
    </submittedName>
</protein>
<feature type="chain" id="PRO_5021973090" evidence="1">
    <location>
        <begin position="28"/>
        <end position="186"/>
    </location>
</feature>
<dbReference type="EMBL" id="CP041742">
    <property type="protein sequence ID" value="QDQ73774.1"/>
    <property type="molecule type" value="Genomic_DNA"/>
</dbReference>
<sequence>MRNFRLPAVLAGLMGACGMATTPTADANTLSLYMTVQGASCQLSIPTTNTGVRPKAIGFRNESTTTGNFVICPVSSPTDQGGTTFGPFDLVAIVIHSMDGMAHNVSCTAVTGQGLNPGYPLVYSSKTVEVPADASLAGSASWLSDDFGQPGTTQIKGSSWTTITCNLPPQAEIRYIRARYNFEIGN</sequence>
<evidence type="ECO:0000313" key="2">
    <source>
        <dbReference type="EMBL" id="QDQ73774.1"/>
    </source>
</evidence>
<keyword evidence="3" id="KW-1185">Reference proteome</keyword>
<keyword evidence="1" id="KW-0732">Signal</keyword>
<feature type="signal peptide" evidence="1">
    <location>
        <begin position="1"/>
        <end position="27"/>
    </location>
</feature>
<gene>
    <name evidence="2" type="ORF">FNZ56_07750</name>
</gene>
<name>A0A516V5H6_9GAMM</name>
<dbReference type="PROSITE" id="PS51257">
    <property type="entry name" value="PROKAR_LIPOPROTEIN"/>
    <property type="match status" value="1"/>
</dbReference>
<organism evidence="2 3">
    <name type="scientific">Pseudoluteimonas lycopersici</name>
    <dbReference type="NCBI Taxonomy" id="1324796"/>
    <lineage>
        <taxon>Bacteria</taxon>
        <taxon>Pseudomonadati</taxon>
        <taxon>Pseudomonadota</taxon>
        <taxon>Gammaproteobacteria</taxon>
        <taxon>Lysobacterales</taxon>
        <taxon>Lysobacteraceae</taxon>
        <taxon>Pseudoluteimonas</taxon>
    </lineage>
</organism>
<dbReference type="OrthoDB" id="6063089at2"/>
<evidence type="ECO:0000256" key="1">
    <source>
        <dbReference type="SAM" id="SignalP"/>
    </source>
</evidence>